<name>A0A7J7P717_9MAGN</name>
<dbReference type="AlphaFoldDB" id="A0A7J7P717"/>
<evidence type="ECO:0000313" key="2">
    <source>
        <dbReference type="EMBL" id="KAF6175140.1"/>
    </source>
</evidence>
<organism evidence="2 3">
    <name type="scientific">Kingdonia uniflora</name>
    <dbReference type="NCBI Taxonomy" id="39325"/>
    <lineage>
        <taxon>Eukaryota</taxon>
        <taxon>Viridiplantae</taxon>
        <taxon>Streptophyta</taxon>
        <taxon>Embryophyta</taxon>
        <taxon>Tracheophyta</taxon>
        <taxon>Spermatophyta</taxon>
        <taxon>Magnoliopsida</taxon>
        <taxon>Ranunculales</taxon>
        <taxon>Circaeasteraceae</taxon>
        <taxon>Kingdonia</taxon>
    </lineage>
</organism>
<comment type="caution">
    <text evidence="2">The sequence shown here is derived from an EMBL/GenBank/DDBJ whole genome shotgun (WGS) entry which is preliminary data.</text>
</comment>
<dbReference type="PANTHER" id="PTHR10388">
    <property type="entry name" value="EUKARYOTIC TRANSLATION INITIATION FACTOR SUI1"/>
    <property type="match status" value="1"/>
</dbReference>
<accession>A0A7J7P717</accession>
<dbReference type="EMBL" id="JACGCM010000215">
    <property type="protein sequence ID" value="KAF6175140.1"/>
    <property type="molecule type" value="Genomic_DNA"/>
</dbReference>
<evidence type="ECO:0000313" key="3">
    <source>
        <dbReference type="Proteomes" id="UP000541444"/>
    </source>
</evidence>
<evidence type="ECO:0000259" key="1">
    <source>
        <dbReference type="PROSITE" id="PS51499"/>
    </source>
</evidence>
<dbReference type="InterPro" id="IPR023342">
    <property type="entry name" value="APO_dom"/>
</dbReference>
<dbReference type="Pfam" id="PF05634">
    <property type="entry name" value="APO_RNA-bind"/>
    <property type="match status" value="2"/>
</dbReference>
<gene>
    <name evidence="2" type="ORF">GIB67_022821</name>
</gene>
<protein>
    <recommendedName>
        <fullName evidence="1">APO domain-containing protein</fullName>
    </recommendedName>
</protein>
<dbReference type="PROSITE" id="PS51499">
    <property type="entry name" value="APO"/>
    <property type="match status" value="2"/>
</dbReference>
<sequence>MLSRLVLDFINRRDFLMKRNWFGYYGISRGKSTQVSSSTMSVEAYKYIELLRRPRKSERKPFVVGVNELKRRARMEKEMKQEPIKIILRPPENGILVKNLVPVAHQVYTARLELFTCVSKVMECIPVYSCSVCEDVHVGPVPHMIRTCRFRKEHRWEIGSMERVLPLLESFHLYDRLGRAVSHEECLQVDRIPAIIELCVQAGVDIPDYPTRRRDFPVYNIAGKMIDFERRFPKDDSPGKDINPFVVRRRKAQKPVKDNKSLDLIGNDLQGYAVRGMDAWEKVRLGVFKLMQKYAVQTCGFCSEVQVGPKGHRVRECKAYKHQMRDGQHAWQEATIDNLLPPVFVWHVQDPKGKVPLLDELKRYYGKLPAAVELLWQAGAHVAEDYRHAMRGDVAVPILDEESYTFGFRVRVEEMAQMVESEIGENAKFAPLFEFEQEAQKTMGHLSK</sequence>
<proteinExistence type="predicted"/>
<dbReference type="OrthoDB" id="1926485at2759"/>
<feature type="domain" description="APO" evidence="1">
    <location>
        <begin position="298"/>
        <end position="384"/>
    </location>
</feature>
<feature type="domain" description="APO" evidence="1">
    <location>
        <begin position="129"/>
        <end position="208"/>
    </location>
</feature>
<dbReference type="GO" id="GO:0003723">
    <property type="term" value="F:RNA binding"/>
    <property type="evidence" value="ECO:0007669"/>
    <property type="project" value="InterPro"/>
</dbReference>
<reference evidence="2 3" key="1">
    <citation type="journal article" date="2020" name="IScience">
        <title>Genome Sequencing of the Endangered Kingdonia uniflora (Circaeasteraceae, Ranunculales) Reveals Potential Mechanisms of Evolutionary Specialization.</title>
        <authorList>
            <person name="Sun Y."/>
            <person name="Deng T."/>
            <person name="Zhang A."/>
            <person name="Moore M.J."/>
            <person name="Landis J.B."/>
            <person name="Lin N."/>
            <person name="Zhang H."/>
            <person name="Zhang X."/>
            <person name="Huang J."/>
            <person name="Zhang X."/>
            <person name="Sun H."/>
            <person name="Wang H."/>
        </authorList>
    </citation>
    <scope>NUCLEOTIDE SEQUENCE [LARGE SCALE GENOMIC DNA]</scope>
    <source>
        <strain evidence="2">TB1705</strain>
        <tissue evidence="2">Leaf</tissue>
    </source>
</reference>
<keyword evidence="3" id="KW-1185">Reference proteome</keyword>
<dbReference type="Proteomes" id="UP000541444">
    <property type="component" value="Unassembled WGS sequence"/>
</dbReference>